<dbReference type="SUPFAM" id="SSF54523">
    <property type="entry name" value="Pili subunits"/>
    <property type="match status" value="1"/>
</dbReference>
<reference evidence="2" key="1">
    <citation type="submission" date="2023-05" db="EMBL/GenBank/DDBJ databases">
        <title>Anaerotaeda fermentans gen. nov., sp. nov., a novel anaerobic planctomycete of the new family within the order Sedimentisphaerales isolated from Taman Peninsula, Russia.</title>
        <authorList>
            <person name="Khomyakova M.A."/>
            <person name="Merkel A.Y."/>
            <person name="Slobodkin A.I."/>
        </authorList>
    </citation>
    <scope>NUCLEOTIDE SEQUENCE</scope>
    <source>
        <strain evidence="2">M17dextr</strain>
    </source>
</reference>
<proteinExistence type="predicted"/>
<evidence type="ECO:0000313" key="3">
    <source>
        <dbReference type="Proteomes" id="UP001431776"/>
    </source>
</evidence>
<dbReference type="EMBL" id="JASCXX010000022">
    <property type="protein sequence ID" value="MDI6450601.1"/>
    <property type="molecule type" value="Genomic_DNA"/>
</dbReference>
<dbReference type="AlphaFoldDB" id="A0AAW6U4V0"/>
<keyword evidence="1" id="KW-0472">Membrane</keyword>
<protein>
    <submittedName>
        <fullName evidence="2">Type II secretion system protein</fullName>
    </submittedName>
</protein>
<evidence type="ECO:0000313" key="2">
    <source>
        <dbReference type="EMBL" id="MDI6450601.1"/>
    </source>
</evidence>
<dbReference type="Gene3D" id="3.30.700.10">
    <property type="entry name" value="Glycoprotein, Type 4 Pilin"/>
    <property type="match status" value="1"/>
</dbReference>
<accession>A0AAW6U4V0</accession>
<evidence type="ECO:0000256" key="1">
    <source>
        <dbReference type="SAM" id="Phobius"/>
    </source>
</evidence>
<dbReference type="Proteomes" id="UP001431776">
    <property type="component" value="Unassembled WGS sequence"/>
</dbReference>
<dbReference type="PANTHER" id="PTHR30093:SF2">
    <property type="entry name" value="TYPE II SECRETION SYSTEM PROTEIN H"/>
    <property type="match status" value="1"/>
</dbReference>
<dbReference type="InterPro" id="IPR012902">
    <property type="entry name" value="N_methyl_site"/>
</dbReference>
<name>A0AAW6U4V0_9BACT</name>
<dbReference type="Pfam" id="PF07963">
    <property type="entry name" value="N_methyl"/>
    <property type="match status" value="1"/>
</dbReference>
<organism evidence="2 3">
    <name type="scientific">Anaerobaca lacustris</name>
    <dbReference type="NCBI Taxonomy" id="3044600"/>
    <lineage>
        <taxon>Bacteria</taxon>
        <taxon>Pseudomonadati</taxon>
        <taxon>Planctomycetota</taxon>
        <taxon>Phycisphaerae</taxon>
        <taxon>Sedimentisphaerales</taxon>
        <taxon>Anaerobacaceae</taxon>
        <taxon>Anaerobaca</taxon>
    </lineage>
</organism>
<keyword evidence="3" id="KW-1185">Reference proteome</keyword>
<keyword evidence="1" id="KW-1133">Transmembrane helix</keyword>
<dbReference type="RefSeq" id="WP_349246011.1">
    <property type="nucleotide sequence ID" value="NZ_JASCXX010000022.1"/>
</dbReference>
<dbReference type="NCBIfam" id="TIGR02532">
    <property type="entry name" value="IV_pilin_GFxxxE"/>
    <property type="match status" value="1"/>
</dbReference>
<keyword evidence="1" id="KW-0812">Transmembrane</keyword>
<gene>
    <name evidence="2" type="ORF">QJ522_16205</name>
</gene>
<sequence length="296" mass="33159">MNARKRIESKRAFTLIELLVVISIIALLMAVLIPALQRARRQARAVACQANLKQWGLHFAALVSENDGRLPEWVSLGEREFTMKTYETGRDITWLVWGYAATANSLALTTAQKMRLCPMARTPRSDVMDFGDGRGGTFLAWGRISAGILDQSVWKSGLENYGSYGLNFWSGAPIVVSAAMQPEKAWRTADMRGAGYAPFMLDSAAEFTGILADMSPPKQDAIPVSNVARTDHSACINRHEGGVNALFMDWSVRKVGLKELWTLKWHREFDTTNPWTRAGGVQPGDWPEWMRKFKDY</sequence>
<dbReference type="InterPro" id="IPR045584">
    <property type="entry name" value="Pilin-like"/>
</dbReference>
<dbReference type="PANTHER" id="PTHR30093">
    <property type="entry name" value="GENERAL SECRETION PATHWAY PROTEIN G"/>
    <property type="match status" value="1"/>
</dbReference>
<comment type="caution">
    <text evidence="2">The sequence shown here is derived from an EMBL/GenBank/DDBJ whole genome shotgun (WGS) entry which is preliminary data.</text>
</comment>
<feature type="transmembrane region" description="Helical" evidence="1">
    <location>
        <begin position="12"/>
        <end position="36"/>
    </location>
</feature>